<reference evidence="1 2" key="1">
    <citation type="submission" date="2014-01" db="EMBL/GenBank/DDBJ databases">
        <authorList>
            <consortium name="DOE Joint Genome Institute"/>
            <person name="Anderson I."/>
            <person name="Huntemann M."/>
            <person name="Han J."/>
            <person name="Chen A."/>
            <person name="Kyrpides N."/>
            <person name="Mavromatis K."/>
            <person name="Markowitz V."/>
            <person name="Palaniappan K."/>
            <person name="Ivanova N."/>
            <person name="Schaumberg A."/>
            <person name="Pati A."/>
            <person name="Liolios K."/>
            <person name="Nordberg H.P."/>
            <person name="Cantor M.N."/>
            <person name="Hua S.X."/>
            <person name="Woyke T."/>
        </authorList>
    </citation>
    <scope>NUCLEOTIDE SEQUENCE [LARGE SCALE GENOMIC DNA]</scope>
    <source>
        <strain evidence="1 2">XH-48</strain>
        <plasmid evidence="2">2</plasmid>
    </source>
</reference>
<dbReference type="HOGENOM" id="CLU_3210648_0_0_2"/>
<protein>
    <submittedName>
        <fullName evidence="1">Uncharacterized protein</fullName>
    </submittedName>
</protein>
<dbReference type="Proteomes" id="UP000019024">
    <property type="component" value="Plasmid unnamed2"/>
</dbReference>
<geneLocation type="plasmid" evidence="1">
    <name>unnamed</name>
</geneLocation>
<dbReference type="KEGG" id="hlr:HALLA_00805"/>
<evidence type="ECO:0000313" key="1">
    <source>
        <dbReference type="EMBL" id="AHG01864.1"/>
    </source>
</evidence>
<name>W0JTF8_9EURY</name>
<keyword evidence="1" id="KW-0614">Plasmid</keyword>
<dbReference type="AlphaFoldDB" id="W0JTF8"/>
<keyword evidence="2" id="KW-1185">Reference proteome</keyword>
<dbReference type="EMBL" id="CP007057">
    <property type="protein sequence ID" value="AHG01864.1"/>
    <property type="molecule type" value="Genomic_DNA"/>
</dbReference>
<gene>
    <name evidence="1" type="ORF">HALLA_00805</name>
</gene>
<sequence>MGKLAVFQFSDSDAVRKTVSLPKEKEMDLVNRYRTLGSAGERAL</sequence>
<evidence type="ECO:0000313" key="2">
    <source>
        <dbReference type="Proteomes" id="UP000019024"/>
    </source>
</evidence>
<proteinExistence type="predicted"/>
<organism evidence="1 2">
    <name type="scientific">Halostagnicola larsenii XH-48</name>
    <dbReference type="NCBI Taxonomy" id="797299"/>
    <lineage>
        <taxon>Archaea</taxon>
        <taxon>Methanobacteriati</taxon>
        <taxon>Methanobacteriota</taxon>
        <taxon>Stenosarchaea group</taxon>
        <taxon>Halobacteria</taxon>
        <taxon>Halobacteriales</taxon>
        <taxon>Natrialbaceae</taxon>
        <taxon>Halostagnicola</taxon>
    </lineage>
</organism>
<accession>W0JTF8</accession>